<accession>X0S5H7</accession>
<feature type="non-terminal residue" evidence="1">
    <location>
        <position position="54"/>
    </location>
</feature>
<dbReference type="EMBL" id="BARS01000065">
    <property type="protein sequence ID" value="GAF71187.1"/>
    <property type="molecule type" value="Genomic_DNA"/>
</dbReference>
<dbReference type="AlphaFoldDB" id="X0S5H7"/>
<name>X0S5H7_9ZZZZ</name>
<protein>
    <submittedName>
        <fullName evidence="1">Uncharacterized protein</fullName>
    </submittedName>
</protein>
<organism evidence="1">
    <name type="scientific">marine sediment metagenome</name>
    <dbReference type="NCBI Taxonomy" id="412755"/>
    <lineage>
        <taxon>unclassified sequences</taxon>
        <taxon>metagenomes</taxon>
        <taxon>ecological metagenomes</taxon>
    </lineage>
</organism>
<reference evidence="1" key="1">
    <citation type="journal article" date="2014" name="Front. Microbiol.">
        <title>High frequency of phylogenetically diverse reductive dehalogenase-homologous genes in deep subseafloor sedimentary metagenomes.</title>
        <authorList>
            <person name="Kawai M."/>
            <person name="Futagami T."/>
            <person name="Toyoda A."/>
            <person name="Takaki Y."/>
            <person name="Nishi S."/>
            <person name="Hori S."/>
            <person name="Arai W."/>
            <person name="Tsubouchi T."/>
            <person name="Morono Y."/>
            <person name="Uchiyama I."/>
            <person name="Ito T."/>
            <person name="Fujiyama A."/>
            <person name="Inagaki F."/>
            <person name="Takami H."/>
        </authorList>
    </citation>
    <scope>NUCLEOTIDE SEQUENCE</scope>
    <source>
        <strain evidence="1">Expedition CK06-06</strain>
    </source>
</reference>
<proteinExistence type="predicted"/>
<sequence length="54" mass="6171">MVCVDGNEYAVDFRRRTFESARVGVNGRASVRFDSPLGQQIWDECMILKCQRCG</sequence>
<evidence type="ECO:0000313" key="1">
    <source>
        <dbReference type="EMBL" id="GAF71187.1"/>
    </source>
</evidence>
<gene>
    <name evidence="1" type="ORF">S01H1_00204</name>
</gene>
<comment type="caution">
    <text evidence="1">The sequence shown here is derived from an EMBL/GenBank/DDBJ whole genome shotgun (WGS) entry which is preliminary data.</text>
</comment>